<organism evidence="1 2">
    <name type="scientific">Candidatus Vagococcus giribetii</name>
    <dbReference type="NCBI Taxonomy" id="2230876"/>
    <lineage>
        <taxon>Bacteria</taxon>
        <taxon>Bacillati</taxon>
        <taxon>Bacillota</taxon>
        <taxon>Bacilli</taxon>
        <taxon>Lactobacillales</taxon>
        <taxon>Enterococcaceae</taxon>
        <taxon>Vagococcus</taxon>
    </lineage>
</organism>
<dbReference type="EMBL" id="JAFLVX010000029">
    <property type="protein sequence ID" value="MBO0477591.1"/>
    <property type="molecule type" value="Genomic_DNA"/>
</dbReference>
<proteinExistence type="predicted"/>
<reference evidence="1 2" key="1">
    <citation type="submission" date="2021-03" db="EMBL/GenBank/DDBJ databases">
        <title>Enterococcal diversity collection.</title>
        <authorList>
            <person name="Gilmore M.S."/>
            <person name="Schwartzman J."/>
            <person name="Van Tyne D."/>
            <person name="Martin M."/>
            <person name="Earl A.M."/>
            <person name="Manson A.L."/>
            <person name="Straub T."/>
            <person name="Salamzade R."/>
            <person name="Saavedra J."/>
            <person name="Lebreton F."/>
            <person name="Prichula J."/>
            <person name="Schaufler K."/>
            <person name="Gaca A."/>
            <person name="Sgardioli B."/>
            <person name="Wagenaar J."/>
            <person name="Strong T."/>
        </authorList>
    </citation>
    <scope>NUCLEOTIDE SEQUENCE [LARGE SCALE GENOMIC DNA]</scope>
    <source>
        <strain evidence="1 2">DIV0080</strain>
    </source>
</reference>
<dbReference type="Proteomes" id="UP000664857">
    <property type="component" value="Unassembled WGS sequence"/>
</dbReference>
<name>A0ABS3HXQ5_9ENTE</name>
<accession>A0ABS3HXQ5</accession>
<evidence type="ECO:0000313" key="2">
    <source>
        <dbReference type="Proteomes" id="UP000664857"/>
    </source>
</evidence>
<sequence>MIALLLLCLAVGGGIAYKVLNKPTGGELVGGNFLPEGKDAKKMSKEELEKAAQKAVDESQFTLTILPEASFPDGKSPGSIFIKNELQNAYPISVEVVEKKSGDVIYESGAIQPGEEITEGTLSKNLAKGTYEATANVSIYDPETKEFKGQTAAEMAIEVKN</sequence>
<gene>
    <name evidence="1" type="ORF">DOK76_10940</name>
</gene>
<comment type="caution">
    <text evidence="1">The sequence shown here is derived from an EMBL/GenBank/DDBJ whole genome shotgun (WGS) entry which is preliminary data.</text>
</comment>
<protein>
    <submittedName>
        <fullName evidence="1">Uncharacterized protein</fullName>
    </submittedName>
</protein>
<keyword evidence="2" id="KW-1185">Reference proteome</keyword>
<evidence type="ECO:0000313" key="1">
    <source>
        <dbReference type="EMBL" id="MBO0477591.1"/>
    </source>
</evidence>